<sequence>MDVSKQNGNDMKYPSGEDGGYGSFPCMPPMGDVGMMPPNMMGAMPDMMYGTMPGMMQGAMPGMMHGAMPGMMHGAMPGMMHGAMPGMMHGAMPGIMHGAMPGMMHGAMPGMGCMPCPPPQGIEEYDTLMQEHMEKMYYMHMYLASINKAEAYRNKMMYCDYNSHHEDC</sequence>
<comment type="caution">
    <text evidence="1">The sequence shown here is derived from an EMBL/GenBank/DDBJ whole genome shotgun (WGS) entry which is preliminary data.</text>
</comment>
<evidence type="ECO:0000313" key="2">
    <source>
        <dbReference type="Proteomes" id="UP000432715"/>
    </source>
</evidence>
<keyword evidence="2" id="KW-1185">Reference proteome</keyword>
<protein>
    <submittedName>
        <fullName evidence="1">Uncharacterized protein</fullName>
    </submittedName>
</protein>
<proteinExistence type="predicted"/>
<name>A0A6I0FHZ0_9FIRM</name>
<dbReference type="AlphaFoldDB" id="A0A6I0FHZ0"/>
<reference evidence="1 2" key="1">
    <citation type="submission" date="2019-10" db="EMBL/GenBank/DDBJ databases">
        <title>Alkaliphilus serpentinus sp. nov. and Alkaliphilus pronyensis sp. nov., two novel anaerobic alkaliphilic species isolated from the serpentinized-hosted hydrothermal field of the Prony Bay (New Caledonia).</title>
        <authorList>
            <person name="Postec A."/>
        </authorList>
    </citation>
    <scope>NUCLEOTIDE SEQUENCE [LARGE SCALE GENOMIC DNA]</scope>
    <source>
        <strain evidence="1 2">LacV</strain>
    </source>
</reference>
<dbReference type="RefSeq" id="WP_151860008.1">
    <property type="nucleotide sequence ID" value="NZ_WBZC01000009.1"/>
</dbReference>
<accession>A0A6I0FHZ0</accession>
<evidence type="ECO:0000313" key="1">
    <source>
        <dbReference type="EMBL" id="KAB3537693.1"/>
    </source>
</evidence>
<organism evidence="1 2">
    <name type="scientific">Alkaliphilus pronyensis</name>
    <dbReference type="NCBI Taxonomy" id="1482732"/>
    <lineage>
        <taxon>Bacteria</taxon>
        <taxon>Bacillati</taxon>
        <taxon>Bacillota</taxon>
        <taxon>Clostridia</taxon>
        <taxon>Peptostreptococcales</taxon>
        <taxon>Natronincolaceae</taxon>
        <taxon>Alkaliphilus</taxon>
    </lineage>
</organism>
<gene>
    <name evidence="1" type="ORF">F8154_02465</name>
</gene>
<dbReference type="EMBL" id="WBZC01000009">
    <property type="protein sequence ID" value="KAB3537693.1"/>
    <property type="molecule type" value="Genomic_DNA"/>
</dbReference>
<dbReference type="Proteomes" id="UP000432715">
    <property type="component" value="Unassembled WGS sequence"/>
</dbReference>